<dbReference type="RefSeq" id="WP_137907810.1">
    <property type="nucleotide sequence ID" value="NZ_BJCF01000017.1"/>
</dbReference>
<comment type="caution">
    <text evidence="1">The sequence shown here is derived from an EMBL/GenBank/DDBJ whole genome shotgun (WGS) entry which is preliminary data.</text>
</comment>
<evidence type="ECO:0000313" key="1">
    <source>
        <dbReference type="EMBL" id="GCL42164.1"/>
    </source>
</evidence>
<evidence type="ECO:0000313" key="2">
    <source>
        <dbReference type="Proteomes" id="UP000299367"/>
    </source>
</evidence>
<dbReference type="AlphaFoldDB" id="A0A480AJE7"/>
<reference evidence="2" key="1">
    <citation type="submission" date="2019-02" db="EMBL/GenBank/DDBJ databases">
        <title>Draft genome sequence of Dolichospermum planctonicum NIES-80.</title>
        <authorList>
            <person name="Yamaguchi H."/>
            <person name="Suzuki S."/>
            <person name="Kawachi M."/>
        </authorList>
    </citation>
    <scope>NUCLEOTIDE SEQUENCE [LARGE SCALE GENOMIC DNA]</scope>
    <source>
        <strain evidence="2">NIES-80</strain>
    </source>
</reference>
<evidence type="ECO:0008006" key="3">
    <source>
        <dbReference type="Google" id="ProtNLM"/>
    </source>
</evidence>
<dbReference type="OrthoDB" id="573948at2"/>
<dbReference type="Proteomes" id="UP000299367">
    <property type="component" value="Unassembled WGS sequence"/>
</dbReference>
<protein>
    <recommendedName>
        <fullName evidence="3">CopG family transcriptional regulator</fullName>
    </recommendedName>
</protein>
<sequence>MNIDTSLDQIILDQINIIQQQTNQDIKQIIQTAIDLYYQKIKQPENDPLALLKQSDFIACGEGDPDLSSTYKTQLKTILEESL</sequence>
<dbReference type="EMBL" id="BJCF01000017">
    <property type="protein sequence ID" value="GCL42164.1"/>
    <property type="molecule type" value="Genomic_DNA"/>
</dbReference>
<accession>A0A480AJE7</accession>
<gene>
    <name evidence="1" type="ORF">NIES80_18660</name>
</gene>
<name>A0A480AJE7_9CYAN</name>
<proteinExistence type="predicted"/>
<organism evidence="1 2">
    <name type="scientific">Dolichospermum planctonicum</name>
    <dbReference type="NCBI Taxonomy" id="136072"/>
    <lineage>
        <taxon>Bacteria</taxon>
        <taxon>Bacillati</taxon>
        <taxon>Cyanobacteriota</taxon>
        <taxon>Cyanophyceae</taxon>
        <taxon>Nostocales</taxon>
        <taxon>Aphanizomenonaceae</taxon>
        <taxon>Dolichospermum</taxon>
    </lineage>
</organism>